<protein>
    <recommendedName>
        <fullName evidence="4">ABC transporter permease</fullName>
    </recommendedName>
</protein>
<feature type="transmembrane region" description="Helical" evidence="1">
    <location>
        <begin position="348"/>
        <end position="367"/>
    </location>
</feature>
<evidence type="ECO:0000313" key="3">
    <source>
        <dbReference type="Proteomes" id="UP001597343"/>
    </source>
</evidence>
<evidence type="ECO:0000256" key="1">
    <source>
        <dbReference type="SAM" id="Phobius"/>
    </source>
</evidence>
<comment type="caution">
    <text evidence="2">The sequence shown here is derived from an EMBL/GenBank/DDBJ whole genome shotgun (WGS) entry which is preliminary data.</text>
</comment>
<evidence type="ECO:0000313" key="2">
    <source>
        <dbReference type="EMBL" id="MFD2171915.1"/>
    </source>
</evidence>
<proteinExistence type="predicted"/>
<feature type="transmembrane region" description="Helical" evidence="1">
    <location>
        <begin position="186"/>
        <end position="207"/>
    </location>
</feature>
<keyword evidence="1" id="KW-0472">Membrane</keyword>
<keyword evidence="1" id="KW-0812">Transmembrane</keyword>
<evidence type="ECO:0008006" key="4">
    <source>
        <dbReference type="Google" id="ProtNLM"/>
    </source>
</evidence>
<sequence length="380" mass="44530">MRIFFYEFRKIFTVGMIALLAVASVIFYFLFLSFEFDHFPNGRPDRDIFKITVEEIAKHGPTMDEQQLANFRERYDKQVEEANRFLHTRPEFVSAGITTYQAFQKIDLEREDMQKLRNQVIFDEQVDIFWELQAREFIIDRYLNKESWLEGRGENEEQRARGHEIYLSGEADSILPWFVWRNYNQLIVFESILITLSVLLMLTPYYLKERRNRMFDLQYSTRTGRTLFRTKWLAGCTAALMFTTLHLGCFFALYSMNETAPFWQAGISSVLNDYASWFDLTFGAYIGITIVAIFVLALFTSVIALFVSRLAPSYFAAVGIQVPFAFVLWSLLLEYLLHDISSIRQSTYLLIIAYALLVTSAIVITALRWRRERVTDIHAA</sequence>
<dbReference type="EMBL" id="JBHUIO010000011">
    <property type="protein sequence ID" value="MFD2171915.1"/>
    <property type="molecule type" value="Genomic_DNA"/>
</dbReference>
<keyword evidence="3" id="KW-1185">Reference proteome</keyword>
<feature type="transmembrane region" description="Helical" evidence="1">
    <location>
        <begin position="12"/>
        <end position="34"/>
    </location>
</feature>
<feature type="transmembrane region" description="Helical" evidence="1">
    <location>
        <begin position="282"/>
        <end position="307"/>
    </location>
</feature>
<keyword evidence="1" id="KW-1133">Transmembrane helix</keyword>
<organism evidence="2 3">
    <name type="scientific">Tumebacillus lipolyticus</name>
    <dbReference type="NCBI Taxonomy" id="1280370"/>
    <lineage>
        <taxon>Bacteria</taxon>
        <taxon>Bacillati</taxon>
        <taxon>Bacillota</taxon>
        <taxon>Bacilli</taxon>
        <taxon>Bacillales</taxon>
        <taxon>Alicyclobacillaceae</taxon>
        <taxon>Tumebacillus</taxon>
    </lineage>
</organism>
<name>A0ABW5A219_9BACL</name>
<reference evidence="3" key="1">
    <citation type="journal article" date="2019" name="Int. J. Syst. Evol. Microbiol.">
        <title>The Global Catalogue of Microorganisms (GCM) 10K type strain sequencing project: providing services to taxonomists for standard genome sequencing and annotation.</title>
        <authorList>
            <consortium name="The Broad Institute Genomics Platform"/>
            <consortium name="The Broad Institute Genome Sequencing Center for Infectious Disease"/>
            <person name="Wu L."/>
            <person name="Ma J."/>
        </authorList>
    </citation>
    <scope>NUCLEOTIDE SEQUENCE [LARGE SCALE GENOMIC DNA]</scope>
    <source>
        <strain evidence="3">CGMCC 1.13574</strain>
    </source>
</reference>
<accession>A0ABW5A219</accession>
<gene>
    <name evidence="2" type="ORF">ACFSOY_18275</name>
</gene>
<dbReference type="RefSeq" id="WP_386049130.1">
    <property type="nucleotide sequence ID" value="NZ_JBHUIO010000011.1"/>
</dbReference>
<feature type="transmembrane region" description="Helical" evidence="1">
    <location>
        <begin position="232"/>
        <end position="254"/>
    </location>
</feature>
<dbReference type="Proteomes" id="UP001597343">
    <property type="component" value="Unassembled WGS sequence"/>
</dbReference>
<feature type="transmembrane region" description="Helical" evidence="1">
    <location>
        <begin position="314"/>
        <end position="336"/>
    </location>
</feature>